<feature type="compositionally biased region" description="Gly residues" evidence="10">
    <location>
        <begin position="376"/>
        <end position="385"/>
    </location>
</feature>
<feature type="region of interest" description="Disordered" evidence="10">
    <location>
        <begin position="357"/>
        <end position="389"/>
    </location>
</feature>
<dbReference type="Gene3D" id="3.20.20.70">
    <property type="entry name" value="Aldolase class I"/>
    <property type="match status" value="1"/>
</dbReference>
<proteinExistence type="inferred from homology"/>
<feature type="domain" description="Nicotinate phosphoribosyltransferase N-terminal" evidence="11">
    <location>
        <begin position="6"/>
        <end position="130"/>
    </location>
</feature>
<dbReference type="PANTHER" id="PTHR11098:SF8">
    <property type="entry name" value="NICOTINATE PHOSPHORIBOSYLTRANSFERASE PNCB1"/>
    <property type="match status" value="1"/>
</dbReference>
<evidence type="ECO:0000313" key="13">
    <source>
        <dbReference type="Proteomes" id="UP000280668"/>
    </source>
</evidence>
<evidence type="ECO:0000256" key="7">
    <source>
        <dbReference type="ARBA" id="ARBA00022679"/>
    </source>
</evidence>
<keyword evidence="7 9" id="KW-0808">Transferase</keyword>
<dbReference type="SUPFAM" id="SSF51690">
    <property type="entry name" value="Nicotinate/Quinolinate PRTase C-terminal domain-like"/>
    <property type="match status" value="1"/>
</dbReference>
<sequence>MRSTALHTDRYELTMVDAALRSGAADRRSVFEVFTRRLPARRRYGVLAGTGRLLEALESFTFGSDEIEYLRSSSNLAPETLEYLAGYRFGGDIIGYPEGECFFPGSPVLTVRGTFAEAVLLETLTLSILNHDSAVAGAASRMTTAAHGRACMEMGARRTHEGAAVAAARAAVIGGFAGTSLDEAGRQYRLNVIGTAAHAFTLVHDDEESAFSAQVAAFGPETTLLVDTYDVATGVDRAVAAARRAGGELGAVRLDSGDLVAQAFRVREQLDELGARSTRIVVTSDLDEYAIAALNAAPVDSYGVGTRLVTGSGHPTAELVYKLVARENSAGVMEPVAKVSADKASVGGFKLAGRVMGGTGPTAGTRSVAAPEGAGPTTGGDGGAGEPEVPAGATAVEELIVASADSAAARAELERTGARPLQVELVSGGRIAEEHRGAGAVERARARLLESRAELPYSAWRLSEGEPAIPTRHLAV</sequence>
<evidence type="ECO:0000256" key="10">
    <source>
        <dbReference type="SAM" id="MobiDB-lite"/>
    </source>
</evidence>
<comment type="caution">
    <text evidence="12">The sequence shown here is derived from an EMBL/GenBank/DDBJ whole genome shotgun (WGS) entry which is preliminary data.</text>
</comment>
<protein>
    <recommendedName>
        <fullName evidence="3 9">Nicotinate phosphoribosyltransferase</fullName>
        <ecNumber evidence="3 9">6.3.4.21</ecNumber>
    </recommendedName>
</protein>
<dbReference type="GO" id="GO:0005829">
    <property type="term" value="C:cytosol"/>
    <property type="evidence" value="ECO:0007669"/>
    <property type="project" value="TreeGrafter"/>
</dbReference>
<dbReference type="NCBIfam" id="TIGR01513">
    <property type="entry name" value="NAPRTase_put"/>
    <property type="match status" value="1"/>
</dbReference>
<dbReference type="InterPro" id="IPR007229">
    <property type="entry name" value="Nic_PRibTrfase-Fam"/>
</dbReference>
<dbReference type="Gene3D" id="3.20.140.10">
    <property type="entry name" value="nicotinate phosphoribosyltransferase"/>
    <property type="match status" value="1"/>
</dbReference>
<evidence type="ECO:0000259" key="11">
    <source>
        <dbReference type="Pfam" id="PF17767"/>
    </source>
</evidence>
<dbReference type="PANTHER" id="PTHR11098">
    <property type="entry name" value="NICOTINATE PHOSPHORIBOSYLTRANSFERASE"/>
    <property type="match status" value="1"/>
</dbReference>
<evidence type="ECO:0000256" key="3">
    <source>
        <dbReference type="ARBA" id="ARBA00013236"/>
    </source>
</evidence>
<dbReference type="UniPathway" id="UPA00253">
    <property type="reaction ID" value="UER00457"/>
</dbReference>
<dbReference type="GO" id="GO:0016757">
    <property type="term" value="F:glycosyltransferase activity"/>
    <property type="evidence" value="ECO:0007669"/>
    <property type="project" value="UniProtKB-KW"/>
</dbReference>
<dbReference type="InterPro" id="IPR040727">
    <property type="entry name" value="NAPRTase_N"/>
</dbReference>
<evidence type="ECO:0000256" key="2">
    <source>
        <dbReference type="ARBA" id="ARBA00010897"/>
    </source>
</evidence>
<accession>A0A3N2BEV9</accession>
<keyword evidence="5 9" id="KW-0436">Ligase</keyword>
<evidence type="ECO:0000256" key="5">
    <source>
        <dbReference type="ARBA" id="ARBA00022598"/>
    </source>
</evidence>
<evidence type="ECO:0000256" key="4">
    <source>
        <dbReference type="ARBA" id="ARBA00022553"/>
    </source>
</evidence>
<dbReference type="AlphaFoldDB" id="A0A3N2BEV9"/>
<dbReference type="Pfam" id="PF17767">
    <property type="entry name" value="NAPRTase_N"/>
    <property type="match status" value="1"/>
</dbReference>
<comment type="function">
    <text evidence="9">Catalyzes the first step in the biosynthesis of NAD from nicotinic acid, the ATP-dependent synthesis of beta-nicotinate D-ribonucleotide from nicotinate and 5-phospho-D-ribose 1-phosphate.</text>
</comment>
<keyword evidence="12" id="KW-0328">Glycosyltransferase</keyword>
<organism evidence="12 13">
    <name type="scientific">Bogoriella caseilytica</name>
    <dbReference type="NCBI Taxonomy" id="56055"/>
    <lineage>
        <taxon>Bacteria</taxon>
        <taxon>Bacillati</taxon>
        <taxon>Actinomycetota</taxon>
        <taxon>Actinomycetes</taxon>
        <taxon>Micrococcales</taxon>
        <taxon>Bogoriellaceae</taxon>
        <taxon>Bogoriella</taxon>
    </lineage>
</organism>
<dbReference type="RefSeq" id="WP_123304182.1">
    <property type="nucleotide sequence ID" value="NZ_RKHK01000001.1"/>
</dbReference>
<comment type="catalytic activity">
    <reaction evidence="8 9">
        <text>5-phospho-alpha-D-ribose 1-diphosphate + nicotinate + ATP + H2O = nicotinate beta-D-ribonucleotide + ADP + phosphate + diphosphate</text>
        <dbReference type="Rhea" id="RHEA:36163"/>
        <dbReference type="ChEBI" id="CHEBI:15377"/>
        <dbReference type="ChEBI" id="CHEBI:30616"/>
        <dbReference type="ChEBI" id="CHEBI:32544"/>
        <dbReference type="ChEBI" id="CHEBI:33019"/>
        <dbReference type="ChEBI" id="CHEBI:43474"/>
        <dbReference type="ChEBI" id="CHEBI:57502"/>
        <dbReference type="ChEBI" id="CHEBI:58017"/>
        <dbReference type="ChEBI" id="CHEBI:456216"/>
        <dbReference type="EC" id="6.3.4.21"/>
    </reaction>
</comment>
<keyword evidence="4" id="KW-0597">Phosphoprotein</keyword>
<dbReference type="OrthoDB" id="9770610at2"/>
<evidence type="ECO:0000256" key="1">
    <source>
        <dbReference type="ARBA" id="ARBA00004952"/>
    </source>
</evidence>
<dbReference type="GO" id="GO:0034355">
    <property type="term" value="P:NAD+ biosynthetic process via the salvage pathway"/>
    <property type="evidence" value="ECO:0007669"/>
    <property type="project" value="TreeGrafter"/>
</dbReference>
<dbReference type="GO" id="GO:0004516">
    <property type="term" value="F:nicotinate phosphoribosyltransferase activity"/>
    <property type="evidence" value="ECO:0007669"/>
    <property type="project" value="UniProtKB-UniRule"/>
</dbReference>
<dbReference type="InterPro" id="IPR013785">
    <property type="entry name" value="Aldolase_TIM"/>
</dbReference>
<comment type="PTM">
    <text evidence="9">Transiently phosphorylated on a His residue during the reaction cycle. Phosphorylation strongly increases the affinity for substrates and increases the rate of nicotinate D-ribonucleotide production. Dephosphorylation regenerates the low-affinity form of the enzyme, leading to product release.</text>
</comment>
<dbReference type="EMBL" id="RKHK01000001">
    <property type="protein sequence ID" value="ROR73806.1"/>
    <property type="molecule type" value="Genomic_DNA"/>
</dbReference>
<evidence type="ECO:0000256" key="9">
    <source>
        <dbReference type="RuleBase" id="RU365100"/>
    </source>
</evidence>
<comment type="similarity">
    <text evidence="2 9">Belongs to the NAPRTase family.</text>
</comment>
<comment type="pathway">
    <text evidence="1 9">Cofactor biosynthesis; NAD(+) biosynthesis; nicotinate D-ribonucleotide from nicotinate: step 1/1.</text>
</comment>
<evidence type="ECO:0000256" key="8">
    <source>
        <dbReference type="ARBA" id="ARBA00048668"/>
    </source>
</evidence>
<keyword evidence="6 9" id="KW-0662">Pyridine nucleotide biosynthesis</keyword>
<evidence type="ECO:0000256" key="6">
    <source>
        <dbReference type="ARBA" id="ARBA00022642"/>
    </source>
</evidence>
<dbReference type="SUPFAM" id="SSF54675">
    <property type="entry name" value="Nicotinate/Quinolinate PRTase N-terminal domain-like"/>
    <property type="match status" value="1"/>
</dbReference>
<dbReference type="InterPro" id="IPR006405">
    <property type="entry name" value="Nic_PRibTrfase_pncB"/>
</dbReference>
<name>A0A3N2BEV9_9MICO</name>
<dbReference type="Proteomes" id="UP000280668">
    <property type="component" value="Unassembled WGS sequence"/>
</dbReference>
<evidence type="ECO:0000313" key="12">
    <source>
        <dbReference type="EMBL" id="ROR73806.1"/>
    </source>
</evidence>
<keyword evidence="13" id="KW-1185">Reference proteome</keyword>
<gene>
    <name evidence="12" type="ORF">EDD31_2195</name>
</gene>
<dbReference type="InterPro" id="IPR036068">
    <property type="entry name" value="Nicotinate_pribotase-like_C"/>
</dbReference>
<dbReference type="EC" id="6.3.4.21" evidence="3 9"/>
<dbReference type="NCBIfam" id="NF006698">
    <property type="entry name" value="PRK09243.1-5"/>
    <property type="match status" value="1"/>
</dbReference>
<reference evidence="12 13" key="1">
    <citation type="submission" date="2018-11" db="EMBL/GenBank/DDBJ databases">
        <title>Sequencing the genomes of 1000 actinobacteria strains.</title>
        <authorList>
            <person name="Klenk H.-P."/>
        </authorList>
    </citation>
    <scope>NUCLEOTIDE SEQUENCE [LARGE SCALE GENOMIC DNA]</scope>
    <source>
        <strain evidence="12 13">DSM 11294</strain>
    </source>
</reference>